<evidence type="ECO:0000313" key="3">
    <source>
        <dbReference type="Proteomes" id="UP000070326"/>
    </source>
</evidence>
<evidence type="ECO:0000313" key="2">
    <source>
        <dbReference type="EMBL" id="KXI13311.1"/>
    </source>
</evidence>
<reference evidence="2 3" key="1">
    <citation type="submission" date="2016-02" db="EMBL/GenBank/DDBJ databases">
        <authorList>
            <person name="Wen L."/>
            <person name="He K."/>
            <person name="Yang H."/>
        </authorList>
    </citation>
    <scope>NUCLEOTIDE SEQUENCE [LARGE SCALE GENOMIC DNA]</scope>
    <source>
        <strain evidence="2 3">MJR8628A</strain>
    </source>
</reference>
<accession>A0A135YVD9</accession>
<gene>
    <name evidence="2" type="ORF">HMPREF3195_00787</name>
</gene>
<dbReference type="Proteomes" id="UP000070326">
    <property type="component" value="Unassembled WGS sequence"/>
</dbReference>
<feature type="transmembrane region" description="Helical" evidence="1">
    <location>
        <begin position="61"/>
        <end position="83"/>
    </location>
</feature>
<dbReference type="PATRIC" id="fig|1261.3.peg.1378"/>
<organism evidence="2 3">
    <name type="scientific">Peptostreptococcus anaerobius</name>
    <dbReference type="NCBI Taxonomy" id="1261"/>
    <lineage>
        <taxon>Bacteria</taxon>
        <taxon>Bacillati</taxon>
        <taxon>Bacillota</taxon>
        <taxon>Clostridia</taxon>
        <taxon>Peptostreptococcales</taxon>
        <taxon>Peptostreptococcaceae</taxon>
        <taxon>Peptostreptococcus</taxon>
    </lineage>
</organism>
<sequence length="91" mass="10665">MFATMFLKMGVKHKKRISGHLKDTRPVWYFFDLKSYIIMELMMSLGIWLRSSCMVSQTFVAVFYSGLGLALSLAGIFFTYMYFTYVNEEID</sequence>
<evidence type="ECO:0000256" key="1">
    <source>
        <dbReference type="SAM" id="Phobius"/>
    </source>
</evidence>
<dbReference type="STRING" id="1261.HMPREF3195_00787"/>
<keyword evidence="1" id="KW-0472">Membrane</keyword>
<keyword evidence="1" id="KW-1133">Transmembrane helix</keyword>
<proteinExistence type="predicted"/>
<protein>
    <submittedName>
        <fullName evidence="2">Uncharacterized protein</fullName>
    </submittedName>
</protein>
<feature type="transmembrane region" description="Helical" evidence="1">
    <location>
        <begin position="27"/>
        <end position="49"/>
    </location>
</feature>
<dbReference type="EMBL" id="LSQZ01000025">
    <property type="protein sequence ID" value="KXI13311.1"/>
    <property type="molecule type" value="Genomic_DNA"/>
</dbReference>
<dbReference type="AlphaFoldDB" id="A0A135YVD9"/>
<comment type="caution">
    <text evidence="2">The sequence shown here is derived from an EMBL/GenBank/DDBJ whole genome shotgun (WGS) entry which is preliminary data.</text>
</comment>
<keyword evidence="1" id="KW-0812">Transmembrane</keyword>
<name>A0A135YVD9_9FIRM</name>